<evidence type="ECO:0000256" key="8">
    <source>
        <dbReference type="HAMAP-Rule" id="MF_01416"/>
    </source>
</evidence>
<organism evidence="9 10">
    <name type="scientific">Paenibacillus antri</name>
    <dbReference type="NCBI Taxonomy" id="2582848"/>
    <lineage>
        <taxon>Bacteria</taxon>
        <taxon>Bacillati</taxon>
        <taxon>Bacillota</taxon>
        <taxon>Bacilli</taxon>
        <taxon>Bacillales</taxon>
        <taxon>Paenibacillaceae</taxon>
        <taxon>Paenibacillus</taxon>
    </lineage>
</organism>
<dbReference type="InterPro" id="IPR000711">
    <property type="entry name" value="ATPase_OSCP/dsu"/>
</dbReference>
<evidence type="ECO:0000313" key="9">
    <source>
        <dbReference type="EMBL" id="TLS50520.1"/>
    </source>
</evidence>
<reference evidence="9 10" key="1">
    <citation type="submission" date="2019-05" db="EMBL/GenBank/DDBJ databases">
        <authorList>
            <person name="Narsing Rao M.P."/>
            <person name="Li W.J."/>
        </authorList>
    </citation>
    <scope>NUCLEOTIDE SEQUENCE [LARGE SCALE GENOMIC DNA]</scope>
    <source>
        <strain evidence="9 10">SYSU_K30003</strain>
    </source>
</reference>
<sequence length="181" mass="19157">MSAMAVAAKRYAKALFALAKEKGSVEETGAQFEAVAAALEGNADIRNFFDHPNIGADAKVRALKQAVGGQVSDYVLNTLMLLVERGRGAAIGEVSSAYRAIADESLGRAQARVTSAFALSAEQQQEIARKFGALTGKEVAVETVVDPSILGGIRVRIGDTLYDGSLSTKLAEIERSFNHAR</sequence>
<comment type="subcellular location">
    <subcellularLocation>
        <location evidence="8">Cell membrane</location>
        <topology evidence="8">Peripheral membrane protein</topology>
    </subcellularLocation>
    <subcellularLocation>
        <location evidence="1">Membrane</location>
    </subcellularLocation>
</comment>
<dbReference type="SUPFAM" id="SSF47928">
    <property type="entry name" value="N-terminal domain of the delta subunit of the F1F0-ATP synthase"/>
    <property type="match status" value="1"/>
</dbReference>
<dbReference type="OrthoDB" id="9802471at2"/>
<evidence type="ECO:0000256" key="5">
    <source>
        <dbReference type="ARBA" id="ARBA00023136"/>
    </source>
</evidence>
<protein>
    <recommendedName>
        <fullName evidence="8">ATP synthase subunit delta</fullName>
    </recommendedName>
    <alternativeName>
        <fullName evidence="8">ATP synthase F(1) sector subunit delta</fullName>
    </alternativeName>
    <alternativeName>
        <fullName evidence="8">F-type ATPase subunit delta</fullName>
        <shortName evidence="8">F-ATPase subunit delta</shortName>
    </alternativeName>
</protein>
<comment type="function">
    <text evidence="8">F(1)F(0) ATP synthase produces ATP from ADP in the presence of a proton or sodium gradient. F-type ATPases consist of two structural domains, F(1) containing the extramembraneous catalytic core and F(0) containing the membrane proton channel, linked together by a central stalk and a peripheral stalk. During catalysis, ATP synthesis in the catalytic domain of F(1) is coupled via a rotary mechanism of the central stalk subunits to proton translocation.</text>
</comment>
<keyword evidence="8" id="KW-1003">Cell membrane</keyword>
<keyword evidence="6 8" id="KW-0139">CF(1)</keyword>
<name>A0A5R9G8U7_9BACL</name>
<dbReference type="AlphaFoldDB" id="A0A5R9G8U7"/>
<dbReference type="GO" id="GO:0046933">
    <property type="term" value="F:proton-transporting ATP synthase activity, rotational mechanism"/>
    <property type="evidence" value="ECO:0007669"/>
    <property type="project" value="UniProtKB-UniRule"/>
</dbReference>
<comment type="caution">
    <text evidence="9">The sequence shown here is derived from an EMBL/GenBank/DDBJ whole genome shotgun (WGS) entry which is preliminary data.</text>
</comment>
<keyword evidence="3 8" id="KW-0375">Hydrogen ion transport</keyword>
<comment type="similarity">
    <text evidence="8">Belongs to the ATPase delta chain family.</text>
</comment>
<dbReference type="NCBIfam" id="NF004403">
    <property type="entry name" value="PRK05758.2-4"/>
    <property type="match status" value="1"/>
</dbReference>
<comment type="function">
    <text evidence="8">This protein is part of the stalk that links CF(0) to CF(1). It either transmits conformational changes from CF(0) to CF(1) or is implicated in proton conduction.</text>
</comment>
<dbReference type="PANTHER" id="PTHR11910">
    <property type="entry name" value="ATP SYNTHASE DELTA CHAIN"/>
    <property type="match status" value="1"/>
</dbReference>
<evidence type="ECO:0000256" key="2">
    <source>
        <dbReference type="ARBA" id="ARBA00022448"/>
    </source>
</evidence>
<accession>A0A5R9G8U7</accession>
<dbReference type="NCBIfam" id="TIGR01145">
    <property type="entry name" value="ATP_synt_delta"/>
    <property type="match status" value="1"/>
</dbReference>
<dbReference type="Pfam" id="PF00213">
    <property type="entry name" value="OSCP"/>
    <property type="match status" value="1"/>
</dbReference>
<evidence type="ECO:0000313" key="10">
    <source>
        <dbReference type="Proteomes" id="UP000309676"/>
    </source>
</evidence>
<evidence type="ECO:0000256" key="6">
    <source>
        <dbReference type="ARBA" id="ARBA00023196"/>
    </source>
</evidence>
<dbReference type="Gene3D" id="1.10.520.20">
    <property type="entry name" value="N-terminal domain of the delta subunit of the F1F0-ATP synthase"/>
    <property type="match status" value="1"/>
</dbReference>
<dbReference type="GO" id="GO:0045259">
    <property type="term" value="C:proton-transporting ATP synthase complex"/>
    <property type="evidence" value="ECO:0007669"/>
    <property type="project" value="UniProtKB-KW"/>
</dbReference>
<proteinExistence type="inferred from homology"/>
<dbReference type="HAMAP" id="MF_01416">
    <property type="entry name" value="ATP_synth_delta_bact"/>
    <property type="match status" value="1"/>
</dbReference>
<keyword evidence="5 8" id="KW-0472">Membrane</keyword>
<evidence type="ECO:0000256" key="7">
    <source>
        <dbReference type="ARBA" id="ARBA00023310"/>
    </source>
</evidence>
<dbReference type="InterPro" id="IPR020781">
    <property type="entry name" value="ATPase_OSCP/d_CS"/>
</dbReference>
<dbReference type="PROSITE" id="PS00389">
    <property type="entry name" value="ATPASE_DELTA"/>
    <property type="match status" value="1"/>
</dbReference>
<keyword evidence="7 8" id="KW-0066">ATP synthesis</keyword>
<evidence type="ECO:0000256" key="4">
    <source>
        <dbReference type="ARBA" id="ARBA00023065"/>
    </source>
</evidence>
<dbReference type="GO" id="GO:0005886">
    <property type="term" value="C:plasma membrane"/>
    <property type="evidence" value="ECO:0007669"/>
    <property type="project" value="UniProtKB-SubCell"/>
</dbReference>
<dbReference type="RefSeq" id="WP_138195887.1">
    <property type="nucleotide sequence ID" value="NZ_VCIW01000014.1"/>
</dbReference>
<evidence type="ECO:0000256" key="1">
    <source>
        <dbReference type="ARBA" id="ARBA00004370"/>
    </source>
</evidence>
<dbReference type="Proteomes" id="UP000309676">
    <property type="component" value="Unassembled WGS sequence"/>
</dbReference>
<gene>
    <name evidence="8" type="primary">atpH</name>
    <name evidence="9" type="ORF">FE782_19335</name>
</gene>
<evidence type="ECO:0000256" key="3">
    <source>
        <dbReference type="ARBA" id="ARBA00022781"/>
    </source>
</evidence>
<keyword evidence="2 8" id="KW-0813">Transport</keyword>
<dbReference type="PRINTS" id="PR00125">
    <property type="entry name" value="ATPASEDELTA"/>
</dbReference>
<dbReference type="EMBL" id="VCIW01000014">
    <property type="protein sequence ID" value="TLS50520.1"/>
    <property type="molecule type" value="Genomic_DNA"/>
</dbReference>
<keyword evidence="4 8" id="KW-0406">Ion transport</keyword>
<dbReference type="InterPro" id="IPR026015">
    <property type="entry name" value="ATP_synth_OSCP/delta_N_sf"/>
</dbReference>
<keyword evidence="10" id="KW-1185">Reference proteome</keyword>